<sequence>MLTPCWAFLLLLLLLLLVLLLLCFLFVLLPTNCNCKRIRWPSCQLSATGNCICIGSHWQWVRSSWQQQFSSWHEVLVLVLVQQLSSDLHCCRLELGALKD</sequence>
<dbReference type="AlphaFoldDB" id="Q6ILR4"/>
<gene>
    <name evidence="1" type="ORF">HDC08617</name>
</gene>
<organism evidence="1">
    <name type="scientific">Drosophila melanogaster</name>
    <name type="common">Fruit fly</name>
    <dbReference type="NCBI Taxonomy" id="7227"/>
    <lineage>
        <taxon>Eukaryota</taxon>
        <taxon>Metazoa</taxon>
        <taxon>Ecdysozoa</taxon>
        <taxon>Arthropoda</taxon>
        <taxon>Hexapoda</taxon>
        <taxon>Insecta</taxon>
        <taxon>Pterygota</taxon>
        <taxon>Neoptera</taxon>
        <taxon>Endopterygota</taxon>
        <taxon>Diptera</taxon>
        <taxon>Brachycera</taxon>
        <taxon>Muscomorpha</taxon>
        <taxon>Ephydroidea</taxon>
        <taxon>Drosophilidae</taxon>
        <taxon>Drosophila</taxon>
        <taxon>Sophophora</taxon>
    </lineage>
</organism>
<reference evidence="1" key="1">
    <citation type="journal article" date="2003" name="Genome Biol.">
        <title>An integrated gene annotation and transcriptional profiling approach towards the full gene content of the Drosophila genome.</title>
        <authorList>
            <person name="Hild M."/>
            <person name="Beckmann B."/>
            <person name="Haas S.A."/>
            <person name="Koch B."/>
            <person name="Solovyev V."/>
            <person name="Busold C."/>
            <person name="Fellenberg K."/>
            <person name="Boutros M."/>
            <person name="Vingron M."/>
            <person name="Sauer F."/>
            <person name="Hoheisel J.D."/>
            <person name="Paro R."/>
        </authorList>
    </citation>
    <scope>NUCLEOTIDE SEQUENCE</scope>
</reference>
<protein>
    <submittedName>
        <fullName evidence="1">HDC08617</fullName>
    </submittedName>
</protein>
<accession>Q6ILR4</accession>
<dbReference type="EMBL" id="BK001952">
    <property type="protein sequence ID" value="DAA02797.1"/>
    <property type="molecule type" value="Genomic_DNA"/>
</dbReference>
<name>Q6ILR4_DROME</name>
<proteinExistence type="predicted"/>
<evidence type="ECO:0000313" key="1">
    <source>
        <dbReference type="EMBL" id="DAA02797.1"/>
    </source>
</evidence>